<dbReference type="SUPFAM" id="SSF158682">
    <property type="entry name" value="TerB-like"/>
    <property type="match status" value="1"/>
</dbReference>
<dbReference type="Proteomes" id="UP000183299">
    <property type="component" value="Unassembled WGS sequence"/>
</dbReference>
<dbReference type="STRING" id="576117.SAMN04488138_108158"/>
<evidence type="ECO:0000313" key="2">
    <source>
        <dbReference type="EMBL" id="SFJ70730.1"/>
    </source>
</evidence>
<dbReference type="Gene3D" id="1.10.3680.10">
    <property type="entry name" value="TerB-like"/>
    <property type="match status" value="1"/>
</dbReference>
<gene>
    <name evidence="2" type="ORF">SAMN04488138_108158</name>
</gene>
<dbReference type="OrthoDB" id="5402150at2"/>
<dbReference type="AlphaFoldDB" id="A0A1I3TJD3"/>
<proteinExistence type="predicted"/>
<dbReference type="InterPro" id="IPR007791">
    <property type="entry name" value="DjlA_N"/>
</dbReference>
<organism evidence="2 3">
    <name type="scientific">Celeribacter halophilus</name>
    <dbReference type="NCBI Taxonomy" id="576117"/>
    <lineage>
        <taxon>Bacteria</taxon>
        <taxon>Pseudomonadati</taxon>
        <taxon>Pseudomonadota</taxon>
        <taxon>Alphaproteobacteria</taxon>
        <taxon>Rhodobacterales</taxon>
        <taxon>Roseobacteraceae</taxon>
        <taxon>Celeribacter</taxon>
    </lineage>
</organism>
<sequence length="147" mass="16717">MFRTLKALFTKAEPYETPLPEADAQHAMGALMVRAAKADNKILFEELQVIDSILARRFGLNPVEASKMRAACEKLEKEMPETQEMTAIVRNAISMEERERTLKALWQVVYADGVKHEEEDVLLHHIEKLLGISKERAKALQSEVREG</sequence>
<dbReference type="InterPro" id="IPR029024">
    <property type="entry name" value="TerB-like"/>
</dbReference>
<evidence type="ECO:0000313" key="3">
    <source>
        <dbReference type="Proteomes" id="UP000183299"/>
    </source>
</evidence>
<keyword evidence="3" id="KW-1185">Reference proteome</keyword>
<dbReference type="CDD" id="cd07313">
    <property type="entry name" value="terB_like_2"/>
    <property type="match status" value="1"/>
</dbReference>
<feature type="domain" description="Co-chaperone DjlA N-terminal" evidence="1">
    <location>
        <begin position="26"/>
        <end position="139"/>
    </location>
</feature>
<dbReference type="RefSeq" id="WP_066599821.1">
    <property type="nucleotide sequence ID" value="NZ_FORY01000008.1"/>
</dbReference>
<dbReference type="GeneID" id="98665397"/>
<accession>A0A1I3TJD3</accession>
<dbReference type="EMBL" id="FORY01000008">
    <property type="protein sequence ID" value="SFJ70730.1"/>
    <property type="molecule type" value="Genomic_DNA"/>
</dbReference>
<evidence type="ECO:0000259" key="1">
    <source>
        <dbReference type="Pfam" id="PF05099"/>
    </source>
</evidence>
<name>A0A1I3TJD3_9RHOB</name>
<reference evidence="2 3" key="1">
    <citation type="submission" date="2016-10" db="EMBL/GenBank/DDBJ databases">
        <authorList>
            <person name="de Groot N.N."/>
        </authorList>
    </citation>
    <scope>NUCLEOTIDE SEQUENCE [LARGE SCALE GENOMIC DNA]</scope>
    <source>
        <strain evidence="2 3">CGMCC 1.8891</strain>
    </source>
</reference>
<dbReference type="Pfam" id="PF05099">
    <property type="entry name" value="TerB"/>
    <property type="match status" value="1"/>
</dbReference>
<protein>
    <submittedName>
        <fullName evidence="2">Uncharacterized conserved protein, tellurite resistance protein B (TerB) family</fullName>
    </submittedName>
</protein>